<evidence type="ECO:0000313" key="3">
    <source>
        <dbReference type="Proteomes" id="UP000807716"/>
    </source>
</evidence>
<dbReference type="EMBL" id="JAAAJB010000196">
    <property type="protein sequence ID" value="KAG0262148.1"/>
    <property type="molecule type" value="Genomic_DNA"/>
</dbReference>
<comment type="caution">
    <text evidence="2">The sequence shown here is derived from an EMBL/GenBank/DDBJ whole genome shotgun (WGS) entry which is preliminary data.</text>
</comment>
<feature type="non-terminal residue" evidence="2">
    <location>
        <position position="406"/>
    </location>
</feature>
<accession>A0A9P6U633</accession>
<feature type="domain" description="LYC1 C-terminal" evidence="1">
    <location>
        <begin position="196"/>
        <end position="405"/>
    </location>
</feature>
<protein>
    <recommendedName>
        <fullName evidence="1">LYC1 C-terminal domain-containing protein</fullName>
    </recommendedName>
</protein>
<dbReference type="Proteomes" id="UP000807716">
    <property type="component" value="Unassembled WGS sequence"/>
</dbReference>
<dbReference type="InterPro" id="IPR016181">
    <property type="entry name" value="Acyl_CoA_acyltransferase"/>
</dbReference>
<dbReference type="PANTHER" id="PTHR34815:SF2">
    <property type="entry name" value="N-ACETYLTRANSFERASE DOMAIN-CONTAINING PROTEIN"/>
    <property type="match status" value="1"/>
</dbReference>
<dbReference type="AlphaFoldDB" id="A0A9P6U633"/>
<dbReference type="Pfam" id="PF22998">
    <property type="entry name" value="GNAT_LYC1-like"/>
    <property type="match status" value="1"/>
</dbReference>
<sequence>MAVKNGTPPFPVSALQLVPFDSVEDEFEQMWTVNHRQWGAPAGISKDIWVQAAKERAKLDYSTEGRYKTFMVTVKDDPSLPAIAFCGFYVRPAIVATRKPVAGKDGSTTSIETRVQDVLAATLGSVICREEYRGCGYGGWMVSQIWQYLLASPVQFTFLYSDIGLYYTRYGWKKHRSELIELIVNECNSPWIPSTTEASSETQLSWDPITDGNLNEVLDQDASHLRDELALKIEDSPEGTALFAVLPEPRSVAWHRSRENFYLSHLHFDHPHPSTSTDRYGVVLSTERSSSGSSLNTLRFITWVHEFRSNQLTIMRFRHGLDKDDNEAKREALLLLQEAFHEARRWRLGRVVIWNPHPTLCAWTGQQVQERTKGLANLGVCQSPNVAGQDRIPISNVEWILNEYYP</sequence>
<proteinExistence type="predicted"/>
<dbReference type="InterPro" id="IPR053013">
    <property type="entry name" value="LAT"/>
</dbReference>
<dbReference type="OrthoDB" id="2020070at2759"/>
<dbReference type="PANTHER" id="PTHR34815">
    <property type="entry name" value="LYSINE ACETYLTRANSFERASE"/>
    <property type="match status" value="1"/>
</dbReference>
<dbReference type="SUPFAM" id="SSF55729">
    <property type="entry name" value="Acyl-CoA N-acyltransferases (Nat)"/>
    <property type="match status" value="1"/>
</dbReference>
<reference evidence="2" key="1">
    <citation type="journal article" date="2020" name="Fungal Divers.">
        <title>Resolving the Mortierellaceae phylogeny through synthesis of multi-gene phylogenetics and phylogenomics.</title>
        <authorList>
            <person name="Vandepol N."/>
            <person name="Liber J."/>
            <person name="Desiro A."/>
            <person name="Na H."/>
            <person name="Kennedy M."/>
            <person name="Barry K."/>
            <person name="Grigoriev I.V."/>
            <person name="Miller A.N."/>
            <person name="O'Donnell K."/>
            <person name="Stajich J.E."/>
            <person name="Bonito G."/>
        </authorList>
    </citation>
    <scope>NUCLEOTIDE SEQUENCE</scope>
    <source>
        <strain evidence="2">BC1065</strain>
    </source>
</reference>
<gene>
    <name evidence="2" type="ORF">DFQ27_002532</name>
</gene>
<organism evidence="2 3">
    <name type="scientific">Actinomortierella ambigua</name>
    <dbReference type="NCBI Taxonomy" id="1343610"/>
    <lineage>
        <taxon>Eukaryota</taxon>
        <taxon>Fungi</taxon>
        <taxon>Fungi incertae sedis</taxon>
        <taxon>Mucoromycota</taxon>
        <taxon>Mortierellomycotina</taxon>
        <taxon>Mortierellomycetes</taxon>
        <taxon>Mortierellales</taxon>
        <taxon>Mortierellaceae</taxon>
        <taxon>Actinomortierella</taxon>
    </lineage>
</organism>
<keyword evidence="3" id="KW-1185">Reference proteome</keyword>
<evidence type="ECO:0000313" key="2">
    <source>
        <dbReference type="EMBL" id="KAG0262148.1"/>
    </source>
</evidence>
<name>A0A9P6U633_9FUNG</name>
<evidence type="ECO:0000259" key="1">
    <source>
        <dbReference type="Pfam" id="PF22998"/>
    </source>
</evidence>
<dbReference type="Gene3D" id="3.40.630.30">
    <property type="match status" value="1"/>
</dbReference>
<dbReference type="InterPro" id="IPR055100">
    <property type="entry name" value="GNAT_LYC1-like"/>
</dbReference>